<name>A0A1M7YXH0_9VIBR</name>
<evidence type="ECO:0000256" key="1">
    <source>
        <dbReference type="ARBA" id="ARBA00010815"/>
    </source>
</evidence>
<dbReference type="InterPro" id="IPR029063">
    <property type="entry name" value="SAM-dependent_MTases_sf"/>
</dbReference>
<dbReference type="PIRSF" id="PIRSF003085">
    <property type="entry name" value="CMAS"/>
    <property type="match status" value="1"/>
</dbReference>
<dbReference type="EC" id="2.1.1.79" evidence="7"/>
<keyword evidence="5" id="KW-0443">Lipid metabolism</keyword>
<evidence type="ECO:0000313" key="7">
    <source>
        <dbReference type="EMBL" id="SHO57275.1"/>
    </source>
</evidence>
<dbReference type="GO" id="GO:0032259">
    <property type="term" value="P:methylation"/>
    <property type="evidence" value="ECO:0007669"/>
    <property type="project" value="UniProtKB-KW"/>
</dbReference>
<dbReference type="RefSeq" id="WP_073584055.1">
    <property type="nucleotide sequence ID" value="NZ_AP024898.1"/>
</dbReference>
<dbReference type="InterPro" id="IPR003333">
    <property type="entry name" value="CMAS"/>
</dbReference>
<protein>
    <submittedName>
        <fullName evidence="7">Cyclopropane-fatty-acyl-phospholipid synthase</fullName>
        <ecNumber evidence="7">2.1.1.79</ecNumber>
    </submittedName>
</protein>
<dbReference type="GO" id="GO:0008610">
    <property type="term" value="P:lipid biosynthetic process"/>
    <property type="evidence" value="ECO:0007669"/>
    <property type="project" value="InterPro"/>
</dbReference>
<reference evidence="8" key="1">
    <citation type="submission" date="2016-12" db="EMBL/GenBank/DDBJ databases">
        <authorList>
            <person name="Rodrigo-Torres L."/>
            <person name="Arahal R.D."/>
            <person name="Lucena T."/>
        </authorList>
    </citation>
    <scope>NUCLEOTIDE SEQUENCE [LARGE SCALE GENOMIC DNA]</scope>
</reference>
<evidence type="ECO:0000256" key="4">
    <source>
        <dbReference type="ARBA" id="ARBA00022691"/>
    </source>
</evidence>
<keyword evidence="3 7" id="KW-0808">Transferase</keyword>
<organism evidence="7 8">
    <name type="scientific">Vibrio quintilis</name>
    <dbReference type="NCBI Taxonomy" id="1117707"/>
    <lineage>
        <taxon>Bacteria</taxon>
        <taxon>Pseudomonadati</taxon>
        <taxon>Pseudomonadota</taxon>
        <taxon>Gammaproteobacteria</taxon>
        <taxon>Vibrionales</taxon>
        <taxon>Vibrionaceae</taxon>
        <taxon>Vibrio</taxon>
    </lineage>
</organism>
<dbReference type="Pfam" id="PF02353">
    <property type="entry name" value="CMAS"/>
    <property type="match status" value="1"/>
</dbReference>
<dbReference type="AlphaFoldDB" id="A0A1M7YXH0"/>
<dbReference type="GO" id="GO:0008825">
    <property type="term" value="F:cyclopropane-fatty-acyl-phospholipid synthase activity"/>
    <property type="evidence" value="ECO:0007669"/>
    <property type="project" value="UniProtKB-EC"/>
</dbReference>
<dbReference type="SUPFAM" id="SSF53335">
    <property type="entry name" value="S-adenosyl-L-methionine-dependent methyltransferases"/>
    <property type="match status" value="1"/>
</dbReference>
<comment type="similarity">
    <text evidence="1">Belongs to the CFA/CMAS family.</text>
</comment>
<keyword evidence="4" id="KW-0949">S-adenosyl-L-methionine</keyword>
<evidence type="ECO:0000256" key="3">
    <source>
        <dbReference type="ARBA" id="ARBA00022679"/>
    </source>
</evidence>
<dbReference type="InterPro" id="IPR050723">
    <property type="entry name" value="CFA/CMAS"/>
</dbReference>
<keyword evidence="2 7" id="KW-0489">Methyltransferase</keyword>
<dbReference type="OrthoDB" id="9782855at2"/>
<sequence length="413" mass="46983">MTETLISGKAMSGTDSGAKAILFRCLEQIQTGSLVIEETFAPSGHGDQIVFGDAHNQPLQAHIYVDHPGLYKRVLKGGSIAAAEAYIDGWWEADDLTAVMQLMAENLNALDAFEDRSSWWVTRLYKVAHWLRDNSVTRAKENIHAHYDLGNEMYQLFLDKQMLYSSGIFLHNKASLEDAQENKMWRLCEQLQLKKSDHVLEIGSGWGAMAVYMAKHYGCRVTTTTISDAQYDYAKAAVKAAGLEDKVTLLKQDYRCLIGQFDKLVSIEMIEAVGKAYLPVFIEQCNALVKPGGLMAIQMITIADQRLDYYARNVDFIQKYVFPGGFLPSVTALLAQMTRYSRMVVRDIEDIGLDYATTLQHWRMRFESRLDDVRALGYDESFIRMWRYYLCYCEGGFLSRGISTVQMTFEKQK</sequence>
<evidence type="ECO:0000256" key="2">
    <source>
        <dbReference type="ARBA" id="ARBA00022603"/>
    </source>
</evidence>
<accession>A0A1M7YXH0</accession>
<gene>
    <name evidence="7" type="primary">cfa</name>
    <name evidence="7" type="ORF">VQ7734_03044</name>
</gene>
<dbReference type="Proteomes" id="UP000184600">
    <property type="component" value="Unassembled WGS sequence"/>
</dbReference>
<dbReference type="CDD" id="cd02440">
    <property type="entry name" value="AdoMet_MTases"/>
    <property type="match status" value="1"/>
</dbReference>
<evidence type="ECO:0000313" key="8">
    <source>
        <dbReference type="Proteomes" id="UP000184600"/>
    </source>
</evidence>
<proteinExistence type="inferred from homology"/>
<dbReference type="PANTHER" id="PTHR43667">
    <property type="entry name" value="CYCLOPROPANE-FATTY-ACYL-PHOSPHOLIPID SYNTHASE"/>
    <property type="match status" value="1"/>
</dbReference>
<evidence type="ECO:0000256" key="5">
    <source>
        <dbReference type="ARBA" id="ARBA00023098"/>
    </source>
</evidence>
<dbReference type="Gene3D" id="3.40.50.150">
    <property type="entry name" value="Vaccinia Virus protein VP39"/>
    <property type="match status" value="1"/>
</dbReference>
<feature type="active site" evidence="6">
    <location>
        <position position="393"/>
    </location>
</feature>
<dbReference type="STRING" id="1117707.VQ7734_03044"/>
<evidence type="ECO:0000256" key="6">
    <source>
        <dbReference type="PIRSR" id="PIRSR003085-1"/>
    </source>
</evidence>
<dbReference type="EMBL" id="FRFG01000037">
    <property type="protein sequence ID" value="SHO57275.1"/>
    <property type="molecule type" value="Genomic_DNA"/>
</dbReference>
<dbReference type="PANTHER" id="PTHR43667:SF2">
    <property type="entry name" value="FATTY ACID C-METHYL TRANSFERASE"/>
    <property type="match status" value="1"/>
</dbReference>
<keyword evidence="8" id="KW-1185">Reference proteome</keyword>